<comment type="caution">
    <text evidence="1">The sequence shown here is derived from an EMBL/GenBank/DDBJ whole genome shotgun (WGS) entry which is preliminary data.</text>
</comment>
<reference evidence="1 2" key="1">
    <citation type="submission" date="2020-03" db="EMBL/GenBank/DDBJ databases">
        <title>Draft genome sequence of environmentally isolated violet-colored cultures.</title>
        <authorList>
            <person name="Wilson H.S."/>
        </authorList>
    </citation>
    <scope>NUCLEOTIDE SEQUENCE [LARGE SCALE GENOMIC DNA]</scope>
    <source>
        <strain evidence="1 2">HSC-16F04</strain>
    </source>
</reference>
<dbReference type="EMBL" id="JAAOLX010000006">
    <property type="protein sequence ID" value="NHQ87144.1"/>
    <property type="molecule type" value="Genomic_DNA"/>
</dbReference>
<name>A0ABX0KTQ3_9NEIS</name>
<keyword evidence="2" id="KW-1185">Reference proteome</keyword>
<accession>A0ABX0KTQ3</accession>
<dbReference type="Proteomes" id="UP000712570">
    <property type="component" value="Unassembled WGS sequence"/>
</dbReference>
<evidence type="ECO:0000313" key="1">
    <source>
        <dbReference type="EMBL" id="NHQ87144.1"/>
    </source>
</evidence>
<organism evidence="1 2">
    <name type="scientific">Iodobacter violaceini</name>
    <dbReference type="NCBI Taxonomy" id="3044271"/>
    <lineage>
        <taxon>Bacteria</taxon>
        <taxon>Pseudomonadati</taxon>
        <taxon>Pseudomonadota</taxon>
        <taxon>Betaproteobacteria</taxon>
        <taxon>Neisseriales</taxon>
        <taxon>Chitinibacteraceae</taxon>
        <taxon>Iodobacter</taxon>
    </lineage>
</organism>
<evidence type="ECO:0000313" key="2">
    <source>
        <dbReference type="Proteomes" id="UP000712570"/>
    </source>
</evidence>
<proteinExistence type="predicted"/>
<protein>
    <submittedName>
        <fullName evidence="1">Uncharacterized protein</fullName>
    </submittedName>
</protein>
<dbReference type="RefSeq" id="WP_166827113.1">
    <property type="nucleotide sequence ID" value="NZ_JAAOLX010000006.1"/>
</dbReference>
<sequence length="169" mass="19440">MTLLTLNRGVYANVQIRPRWPAQQVQVDSDAFSKLQRIQTNLPEHIGLILTRAYEKKESQLGFARNKFRALGISAFRFLYSSRQGEIAAIFGSNGHDVDGTHIDVSFLLHGRRVRLLPLSVFTPLFWQKRRVERYALPLCQVKEALIKEGFRIHLNLTESLQIHCDLVV</sequence>
<gene>
    <name evidence="1" type="ORF">HA050_13590</name>
</gene>